<keyword evidence="2 5" id="KW-0479">Metal-binding</keyword>
<evidence type="ECO:0000259" key="7">
    <source>
        <dbReference type="Pfam" id="PF08240"/>
    </source>
</evidence>
<gene>
    <name evidence="8" type="ORF">SM124_01855</name>
</gene>
<keyword evidence="3 5" id="KW-0862">Zinc</keyword>
<protein>
    <submittedName>
        <fullName evidence="8">Zinc-dependent alcohol dehydrogenase</fullName>
        <ecNumber evidence="8">1.1.1.-</ecNumber>
    </submittedName>
</protein>
<dbReference type="Gene3D" id="3.90.180.10">
    <property type="entry name" value="Medium-chain alcohol dehydrogenases, catalytic domain"/>
    <property type="match status" value="1"/>
</dbReference>
<dbReference type="InterPro" id="IPR036291">
    <property type="entry name" value="NAD(P)-bd_dom_sf"/>
</dbReference>
<dbReference type="Gene3D" id="3.40.50.720">
    <property type="entry name" value="NAD(P)-binding Rossmann-like Domain"/>
    <property type="match status" value="1"/>
</dbReference>
<dbReference type="InterPro" id="IPR013154">
    <property type="entry name" value="ADH-like_N"/>
</dbReference>
<dbReference type="InterPro" id="IPR011032">
    <property type="entry name" value="GroES-like_sf"/>
</dbReference>
<dbReference type="PANTHER" id="PTHR42813:SF2">
    <property type="entry name" value="DEHYDROGENASE, ZINC-CONTAINING, PUTATIVE (AFU_ORTHOLOGUE AFUA_2G02810)-RELATED"/>
    <property type="match status" value="1"/>
</dbReference>
<comment type="similarity">
    <text evidence="5">Belongs to the zinc-containing alcohol dehydrogenase family.</text>
</comment>
<proteinExistence type="inferred from homology"/>
<evidence type="ECO:0000256" key="5">
    <source>
        <dbReference type="RuleBase" id="RU361277"/>
    </source>
</evidence>
<dbReference type="Pfam" id="PF08240">
    <property type="entry name" value="ADH_N"/>
    <property type="match status" value="1"/>
</dbReference>
<dbReference type="Pfam" id="PF00107">
    <property type="entry name" value="ADH_zinc_N"/>
    <property type="match status" value="1"/>
</dbReference>
<keyword evidence="4 8" id="KW-0560">Oxidoreductase</keyword>
<keyword evidence="9" id="KW-1185">Reference proteome</keyword>
<dbReference type="Proteomes" id="UP001290455">
    <property type="component" value="Unassembled WGS sequence"/>
</dbReference>
<dbReference type="GO" id="GO:0016491">
    <property type="term" value="F:oxidoreductase activity"/>
    <property type="evidence" value="ECO:0007669"/>
    <property type="project" value="UniProtKB-KW"/>
</dbReference>
<dbReference type="SUPFAM" id="SSF51735">
    <property type="entry name" value="NAD(P)-binding Rossmann-fold domains"/>
    <property type="match status" value="1"/>
</dbReference>
<dbReference type="InterPro" id="IPR002328">
    <property type="entry name" value="ADH_Zn_CS"/>
</dbReference>
<dbReference type="EMBL" id="JAXOFX010000001">
    <property type="protein sequence ID" value="MDZ5470483.1"/>
    <property type="molecule type" value="Genomic_DNA"/>
</dbReference>
<dbReference type="CDD" id="cd08283">
    <property type="entry name" value="FDH_like_1"/>
    <property type="match status" value="1"/>
</dbReference>
<reference evidence="8 9" key="1">
    <citation type="submission" date="2023-11" db="EMBL/GenBank/DDBJ databases">
        <title>Bacillus jintuensis, isolated from a mudflat on the Beibu Gulf coast.</title>
        <authorList>
            <person name="Li M."/>
        </authorList>
    </citation>
    <scope>NUCLEOTIDE SEQUENCE [LARGE SCALE GENOMIC DNA]</scope>
    <source>
        <strain evidence="8 9">31A1R</strain>
    </source>
</reference>
<evidence type="ECO:0000256" key="2">
    <source>
        <dbReference type="ARBA" id="ARBA00022723"/>
    </source>
</evidence>
<feature type="domain" description="Alcohol dehydrogenase-like C-terminal" evidence="6">
    <location>
        <begin position="191"/>
        <end position="259"/>
    </location>
</feature>
<evidence type="ECO:0000256" key="3">
    <source>
        <dbReference type="ARBA" id="ARBA00022833"/>
    </source>
</evidence>
<dbReference type="RefSeq" id="WP_322444782.1">
    <property type="nucleotide sequence ID" value="NZ_JAXOFX010000001.1"/>
</dbReference>
<evidence type="ECO:0000256" key="1">
    <source>
        <dbReference type="ARBA" id="ARBA00001947"/>
    </source>
</evidence>
<evidence type="ECO:0000256" key="4">
    <source>
        <dbReference type="ARBA" id="ARBA00023002"/>
    </source>
</evidence>
<evidence type="ECO:0000313" key="9">
    <source>
        <dbReference type="Proteomes" id="UP001290455"/>
    </source>
</evidence>
<accession>A0ABU5ITJ3</accession>
<organism evidence="8 9">
    <name type="scientific">Robertmurraya mangrovi</name>
    <dbReference type="NCBI Taxonomy" id="3098077"/>
    <lineage>
        <taxon>Bacteria</taxon>
        <taxon>Bacillati</taxon>
        <taxon>Bacillota</taxon>
        <taxon>Bacilli</taxon>
        <taxon>Bacillales</taxon>
        <taxon>Bacillaceae</taxon>
        <taxon>Robertmurraya</taxon>
    </lineage>
</organism>
<dbReference type="InterPro" id="IPR013149">
    <property type="entry name" value="ADH-like_C"/>
</dbReference>
<comment type="caution">
    <text evidence="8">The sequence shown here is derived from an EMBL/GenBank/DDBJ whole genome shotgun (WGS) entry which is preliminary data.</text>
</comment>
<dbReference type="SUPFAM" id="SSF50129">
    <property type="entry name" value="GroES-like"/>
    <property type="match status" value="1"/>
</dbReference>
<sequence>MKAVTYQGLFNVKVKEVHDPKIEKGDDLIVRVTASSICGSDLHLYHGMIPSLEKDYVIGHEAVGIVEETGQKVEKFKKGDKVVIPFNIACGQCFFCENDLESQCDVANQEDQAEIGAFYGCSRIYGDYWGSQAELVRVPFANFSPFYIPEECEITDDQLVLLTDALPTAYWGVENSGMKPGDTVIVLGSGPIGLLTQKIAWLKGAERVIAVDHIPYRLQHAKKTNKVEAYNFDEIDELPSLLKEMTKGGADVVIDCVGVSGKMKPIELIETAMHLQGGALGAINTATQAVRKGGTVQLVGVYGLRYNSFPLGDFFTRNVTLKMGMAPVIHKIGYLYQLLQNQTLDVSDLITHYMPLNDGEEAYKIFNKRKDECLKIILKP</sequence>
<name>A0ABU5ITJ3_9BACI</name>
<dbReference type="PANTHER" id="PTHR42813">
    <property type="entry name" value="ZINC-TYPE ALCOHOL DEHYDROGENASE-LIKE"/>
    <property type="match status" value="1"/>
</dbReference>
<dbReference type="PROSITE" id="PS00059">
    <property type="entry name" value="ADH_ZINC"/>
    <property type="match status" value="1"/>
</dbReference>
<evidence type="ECO:0000259" key="6">
    <source>
        <dbReference type="Pfam" id="PF00107"/>
    </source>
</evidence>
<feature type="domain" description="Alcohol dehydrogenase-like N-terminal" evidence="7">
    <location>
        <begin position="26"/>
        <end position="143"/>
    </location>
</feature>
<comment type="cofactor">
    <cofactor evidence="1 5">
        <name>Zn(2+)</name>
        <dbReference type="ChEBI" id="CHEBI:29105"/>
    </cofactor>
</comment>
<dbReference type="EC" id="1.1.1.-" evidence="8"/>
<evidence type="ECO:0000313" key="8">
    <source>
        <dbReference type="EMBL" id="MDZ5470483.1"/>
    </source>
</evidence>